<feature type="transmembrane region" description="Helical" evidence="1">
    <location>
        <begin position="72"/>
        <end position="94"/>
    </location>
</feature>
<comment type="caution">
    <text evidence="2">The sequence shown here is derived from an EMBL/GenBank/DDBJ whole genome shotgun (WGS) entry which is preliminary data.</text>
</comment>
<evidence type="ECO:0000256" key="1">
    <source>
        <dbReference type="SAM" id="Phobius"/>
    </source>
</evidence>
<dbReference type="STRING" id="337097.BHF71_04700"/>
<dbReference type="PANTHER" id="PTHR35337">
    <property type="entry name" value="SLR1478 PROTEIN"/>
    <property type="match status" value="1"/>
</dbReference>
<dbReference type="Pfam" id="PF01944">
    <property type="entry name" value="SpoIIM"/>
    <property type="match status" value="1"/>
</dbReference>
<sequence length="205" mass="23361">MVKLFWDVVLENKKNIYRGIILFSLSIAIGYFLMDSNGLIKTFLEQIEEIANQISEQNNMMFTILVIFKNNLLVALTMIFSGLLFGIIPIVYLVINGIIIGALMKLIINSGQTIDFFLVGVLPHGILEVPAIIISAAYGMRLGFALFQWIFNMFKENASKYNKLFFWHIIKQIPIILMGITILLLLAAIIESTLTIYLLNLIYYQ</sequence>
<keyword evidence="1" id="KW-1133">Transmembrane helix</keyword>
<keyword evidence="1" id="KW-0472">Membrane</keyword>
<dbReference type="EMBL" id="MIJF01000089">
    <property type="protein sequence ID" value="OEF96456.1"/>
    <property type="molecule type" value="Genomic_DNA"/>
</dbReference>
<evidence type="ECO:0008006" key="4">
    <source>
        <dbReference type="Google" id="ProtNLM"/>
    </source>
</evidence>
<proteinExistence type="predicted"/>
<keyword evidence="1" id="KW-0812">Transmembrane</keyword>
<reference evidence="2 3" key="1">
    <citation type="submission" date="2016-09" db="EMBL/GenBank/DDBJ databases">
        <title>Draft genome sequence for the type strain of Vulcanibacillus modesticaldus BR, a strictly anaerobic, moderately thermophilic, and nitrate-reducing bacterium from deep sea-hydrothermal vents of the Mid-Atlantic Ridge.</title>
        <authorList>
            <person name="Abin C.A."/>
            <person name="Hollibaugh J.T."/>
        </authorList>
    </citation>
    <scope>NUCLEOTIDE SEQUENCE [LARGE SCALE GENOMIC DNA]</scope>
    <source>
        <strain evidence="2 3">BR</strain>
    </source>
</reference>
<dbReference type="OrthoDB" id="161024at2"/>
<dbReference type="AlphaFoldDB" id="A0A1D2YS53"/>
<dbReference type="RefSeq" id="WP_069657674.1">
    <property type="nucleotide sequence ID" value="NZ_MIJF01000089.1"/>
</dbReference>
<name>A0A1D2YS53_9BACI</name>
<dbReference type="PANTHER" id="PTHR35337:SF1">
    <property type="entry name" value="SLR1478 PROTEIN"/>
    <property type="match status" value="1"/>
</dbReference>
<organism evidence="2 3">
    <name type="scientific">Vulcanibacillus modesticaldus</name>
    <dbReference type="NCBI Taxonomy" id="337097"/>
    <lineage>
        <taxon>Bacteria</taxon>
        <taxon>Bacillati</taxon>
        <taxon>Bacillota</taxon>
        <taxon>Bacilli</taxon>
        <taxon>Bacillales</taxon>
        <taxon>Bacillaceae</taxon>
        <taxon>Vulcanibacillus</taxon>
    </lineage>
</organism>
<keyword evidence="3" id="KW-1185">Reference proteome</keyword>
<feature type="transmembrane region" description="Helical" evidence="1">
    <location>
        <begin position="16"/>
        <end position="34"/>
    </location>
</feature>
<dbReference type="InterPro" id="IPR002798">
    <property type="entry name" value="SpoIIM-like"/>
</dbReference>
<dbReference type="Proteomes" id="UP000243739">
    <property type="component" value="Unassembled WGS sequence"/>
</dbReference>
<evidence type="ECO:0000313" key="2">
    <source>
        <dbReference type="EMBL" id="OEF96456.1"/>
    </source>
</evidence>
<feature type="transmembrane region" description="Helical" evidence="1">
    <location>
        <begin position="175"/>
        <end position="199"/>
    </location>
</feature>
<protein>
    <recommendedName>
        <fullName evidence="4">Stage II sporulation protein M</fullName>
    </recommendedName>
</protein>
<gene>
    <name evidence="2" type="ORF">BHF71_04700</name>
</gene>
<accession>A0A1D2YS53</accession>
<evidence type="ECO:0000313" key="3">
    <source>
        <dbReference type="Proteomes" id="UP000243739"/>
    </source>
</evidence>